<dbReference type="Pfam" id="PF00356">
    <property type="entry name" value="LacI"/>
    <property type="match status" value="1"/>
</dbReference>
<evidence type="ECO:0000313" key="8">
    <source>
        <dbReference type="Proteomes" id="UP000325785"/>
    </source>
</evidence>
<dbReference type="PATRIC" id="fig|540747.5.peg.5954"/>
<evidence type="ECO:0000313" key="5">
    <source>
        <dbReference type="EMBL" id="KRS17258.1"/>
    </source>
</evidence>
<dbReference type="Proteomes" id="UP000051401">
    <property type="component" value="Unassembled WGS sequence"/>
</dbReference>
<dbReference type="EMBL" id="CP031598">
    <property type="protein sequence ID" value="QEW27649.1"/>
    <property type="molecule type" value="Genomic_DNA"/>
</dbReference>
<dbReference type="CDD" id="cd01392">
    <property type="entry name" value="HTH_LacI"/>
    <property type="match status" value="1"/>
</dbReference>
<dbReference type="Gene3D" id="3.40.50.2300">
    <property type="match status" value="2"/>
</dbReference>
<dbReference type="InterPro" id="IPR046335">
    <property type="entry name" value="LacI/GalR-like_sensor"/>
</dbReference>
<dbReference type="SUPFAM" id="SSF53822">
    <property type="entry name" value="Periplasmic binding protein-like I"/>
    <property type="match status" value="1"/>
</dbReference>
<reference evidence="5 7" key="1">
    <citation type="submission" date="2015-04" db="EMBL/GenBank/DDBJ databases">
        <title>The draft genome sequence of Roseovarius indicus B108T.</title>
        <authorList>
            <person name="Li G."/>
            <person name="Lai Q."/>
            <person name="Shao Z."/>
            <person name="Yan P."/>
        </authorList>
    </citation>
    <scope>NUCLEOTIDE SEQUENCE [LARGE SCALE GENOMIC DNA]</scope>
    <source>
        <strain evidence="5 7">B108</strain>
    </source>
</reference>
<evidence type="ECO:0000256" key="2">
    <source>
        <dbReference type="ARBA" id="ARBA00023125"/>
    </source>
</evidence>
<evidence type="ECO:0000256" key="3">
    <source>
        <dbReference type="ARBA" id="ARBA00023163"/>
    </source>
</evidence>
<dbReference type="PROSITE" id="PS50932">
    <property type="entry name" value="HTH_LACI_2"/>
    <property type="match status" value="1"/>
</dbReference>
<name>A0A0T5P806_9RHOB</name>
<keyword evidence="2" id="KW-0238">DNA-binding</keyword>
<evidence type="ECO:0000259" key="4">
    <source>
        <dbReference type="PROSITE" id="PS50932"/>
    </source>
</evidence>
<keyword evidence="7" id="KW-1185">Reference proteome</keyword>
<dbReference type="SUPFAM" id="SSF47413">
    <property type="entry name" value="lambda repressor-like DNA-binding domains"/>
    <property type="match status" value="1"/>
</dbReference>
<dbReference type="Proteomes" id="UP000325785">
    <property type="component" value="Chromosome"/>
</dbReference>
<dbReference type="GO" id="GO:0000976">
    <property type="term" value="F:transcription cis-regulatory region binding"/>
    <property type="evidence" value="ECO:0007669"/>
    <property type="project" value="TreeGrafter"/>
</dbReference>
<dbReference type="KEGG" id="rid:RIdsm_03465"/>
<accession>A0A0T5P806</accession>
<feature type="domain" description="HTH lacI-type" evidence="4">
    <location>
        <begin position="1"/>
        <end position="53"/>
    </location>
</feature>
<dbReference type="EMBL" id="LAXI01000008">
    <property type="protein sequence ID" value="KRS17258.1"/>
    <property type="molecule type" value="Genomic_DNA"/>
</dbReference>
<gene>
    <name evidence="6" type="primary">cytR</name>
    <name evidence="6" type="ORF">RIdsm_03465</name>
    <name evidence="5" type="ORF">XM52_14420</name>
</gene>
<proteinExistence type="predicted"/>
<dbReference type="Pfam" id="PF13377">
    <property type="entry name" value="Peripla_BP_3"/>
    <property type="match status" value="1"/>
</dbReference>
<evidence type="ECO:0000256" key="1">
    <source>
        <dbReference type="ARBA" id="ARBA00023015"/>
    </source>
</evidence>
<keyword evidence="1" id="KW-0805">Transcription regulation</keyword>
<reference evidence="6 8" key="2">
    <citation type="submission" date="2018-08" db="EMBL/GenBank/DDBJ databases">
        <title>Genetic Globetrotter - A new plasmid hitch-hiking vast phylogenetic and geographic distances.</title>
        <authorList>
            <person name="Vollmers J."/>
            <person name="Petersen J."/>
        </authorList>
    </citation>
    <scope>NUCLEOTIDE SEQUENCE [LARGE SCALE GENOMIC DNA]</scope>
    <source>
        <strain evidence="6 8">DSM 26383</strain>
    </source>
</reference>
<dbReference type="Gene3D" id="1.10.260.40">
    <property type="entry name" value="lambda repressor-like DNA-binding domains"/>
    <property type="match status" value="1"/>
</dbReference>
<organism evidence="5 7">
    <name type="scientific">Roseovarius indicus</name>
    <dbReference type="NCBI Taxonomy" id="540747"/>
    <lineage>
        <taxon>Bacteria</taxon>
        <taxon>Pseudomonadati</taxon>
        <taxon>Pseudomonadota</taxon>
        <taxon>Alphaproteobacteria</taxon>
        <taxon>Rhodobacterales</taxon>
        <taxon>Roseobacteraceae</taxon>
        <taxon>Roseovarius</taxon>
    </lineage>
</organism>
<dbReference type="PANTHER" id="PTHR30146:SF109">
    <property type="entry name" value="HTH-TYPE TRANSCRIPTIONAL REGULATOR GALS"/>
    <property type="match status" value="1"/>
</dbReference>
<dbReference type="InterPro" id="IPR000843">
    <property type="entry name" value="HTH_LacI"/>
</dbReference>
<evidence type="ECO:0000313" key="7">
    <source>
        <dbReference type="Proteomes" id="UP000051401"/>
    </source>
</evidence>
<keyword evidence="3" id="KW-0804">Transcription</keyword>
<dbReference type="GO" id="GO:0003700">
    <property type="term" value="F:DNA-binding transcription factor activity"/>
    <property type="evidence" value="ECO:0007669"/>
    <property type="project" value="TreeGrafter"/>
</dbReference>
<dbReference type="STRING" id="540747.SAMN04488031_108131"/>
<dbReference type="InterPro" id="IPR010982">
    <property type="entry name" value="Lambda_DNA-bd_dom_sf"/>
</dbReference>
<protein>
    <submittedName>
        <fullName evidence="6">HTH-type transcriptional repressor CytR</fullName>
    </submittedName>
</protein>
<dbReference type="PANTHER" id="PTHR30146">
    <property type="entry name" value="LACI-RELATED TRANSCRIPTIONAL REPRESSOR"/>
    <property type="match status" value="1"/>
</dbReference>
<dbReference type="SMART" id="SM00354">
    <property type="entry name" value="HTH_LACI"/>
    <property type="match status" value="1"/>
</dbReference>
<dbReference type="AlphaFoldDB" id="A0A0T5P806"/>
<dbReference type="InterPro" id="IPR028082">
    <property type="entry name" value="Peripla_BP_I"/>
</dbReference>
<evidence type="ECO:0000313" key="6">
    <source>
        <dbReference type="EMBL" id="QEW27649.1"/>
    </source>
</evidence>
<sequence>MAEIARLAGVDISTVSRALSGSPRVAKETRDLIDTIVRETGYVVNQRARALRDGKANQVLVISSDIAAPFYSDVVQGIVGTLAEHGINVLLGITLNQEKREEQLGKQLLTGVVDGVITLTGNIPKPLLDIPDLNRRIVAVSRPIARDEVTSVTIDNYAATREVMEYLYAMGHRRILYIGGPKFSQTYQDRNSAYVDFMRDKNLSEFTNTRSTESFREDAETGFEIMASVLEGGSSPTAVFCATDELAIGAMAAARRAGRTIPDDMSFFGFDDLKLTGLMSPPLSTVSVPRFEMGRRGAEALFHQIYEGSDASNKIVLGHHLVLRESVSHI</sequence>